<keyword evidence="8" id="KW-1185">Reference proteome</keyword>
<dbReference type="Proteomes" id="UP000053573">
    <property type="component" value="Unassembled WGS sequence"/>
</dbReference>
<keyword evidence="3 5" id="KW-0808">Transferase</keyword>
<evidence type="ECO:0000256" key="1">
    <source>
        <dbReference type="ARBA" id="ARBA00011975"/>
    </source>
</evidence>
<dbReference type="GO" id="GO:0032259">
    <property type="term" value="P:methylation"/>
    <property type="evidence" value="ECO:0007669"/>
    <property type="project" value="UniProtKB-KW"/>
</dbReference>
<comment type="caution">
    <text evidence="7">The sequence shown here is derived from an EMBL/GenBank/DDBJ whole genome shotgun (WGS) entry which is preliminary data.</text>
</comment>
<dbReference type="STRING" id="2060906.A0A0H1BSR8"/>
<protein>
    <recommendedName>
        <fullName evidence="1">DNA (cytosine-5-)-methyltransferase</fullName>
        <ecNumber evidence="1">2.1.1.37</ecNumber>
    </recommendedName>
</protein>
<evidence type="ECO:0000256" key="4">
    <source>
        <dbReference type="ARBA" id="ARBA00022691"/>
    </source>
</evidence>
<organism evidence="7 8">
    <name type="scientific">Blastomyces silverae</name>
    <dbReference type="NCBI Taxonomy" id="2060906"/>
    <lineage>
        <taxon>Eukaryota</taxon>
        <taxon>Fungi</taxon>
        <taxon>Dikarya</taxon>
        <taxon>Ascomycota</taxon>
        <taxon>Pezizomycotina</taxon>
        <taxon>Eurotiomycetes</taxon>
        <taxon>Eurotiomycetidae</taxon>
        <taxon>Onygenales</taxon>
        <taxon>Ajellomycetaceae</taxon>
        <taxon>Blastomyces</taxon>
    </lineage>
</organism>
<dbReference type="InterPro" id="IPR031303">
    <property type="entry name" value="C5_meth_CS"/>
</dbReference>
<dbReference type="GO" id="GO:0003886">
    <property type="term" value="F:DNA (cytosine-5-)-methyltransferase activity"/>
    <property type="evidence" value="ECO:0007669"/>
    <property type="project" value="UniProtKB-EC"/>
</dbReference>
<dbReference type="GO" id="GO:0005634">
    <property type="term" value="C:nucleus"/>
    <property type="evidence" value="ECO:0007669"/>
    <property type="project" value="TreeGrafter"/>
</dbReference>
<name>A0A0H1BSR8_9EURO</name>
<dbReference type="Pfam" id="PF00145">
    <property type="entry name" value="DNA_methylase"/>
    <property type="match status" value="1"/>
</dbReference>
<dbReference type="EC" id="2.1.1.37" evidence="1"/>
<dbReference type="SUPFAM" id="SSF53335">
    <property type="entry name" value="S-adenosyl-L-methionine-dependent methyltransferases"/>
    <property type="match status" value="1"/>
</dbReference>
<feature type="compositionally biased region" description="Acidic residues" evidence="6">
    <location>
        <begin position="45"/>
        <end position="60"/>
    </location>
</feature>
<dbReference type="InterPro" id="IPR001525">
    <property type="entry name" value="C5_MeTfrase"/>
</dbReference>
<feature type="active site" evidence="5">
    <location>
        <position position="400"/>
    </location>
</feature>
<dbReference type="Gene3D" id="3.40.50.150">
    <property type="entry name" value="Vaccinia Virus protein VP39"/>
    <property type="match status" value="2"/>
</dbReference>
<reference evidence="8" key="1">
    <citation type="journal article" date="2015" name="PLoS Genet.">
        <title>The dynamic genome and transcriptome of the human fungal pathogen Blastomyces and close relative Emmonsia.</title>
        <authorList>
            <person name="Munoz J.F."/>
            <person name="Gauthier G.M."/>
            <person name="Desjardins C.A."/>
            <person name="Gallo J.E."/>
            <person name="Holder J."/>
            <person name="Sullivan T.D."/>
            <person name="Marty A.J."/>
            <person name="Carmen J.C."/>
            <person name="Chen Z."/>
            <person name="Ding L."/>
            <person name="Gujja S."/>
            <person name="Magrini V."/>
            <person name="Misas E."/>
            <person name="Mitreva M."/>
            <person name="Priest M."/>
            <person name="Saif S."/>
            <person name="Whiston E.A."/>
            <person name="Young S."/>
            <person name="Zeng Q."/>
            <person name="Goldman W.E."/>
            <person name="Mardis E.R."/>
            <person name="Taylor J.W."/>
            <person name="McEwen J.G."/>
            <person name="Clay O.K."/>
            <person name="Klein B.S."/>
            <person name="Cuomo C.A."/>
        </authorList>
    </citation>
    <scope>NUCLEOTIDE SEQUENCE [LARGE SCALE GENOMIC DNA]</scope>
    <source>
        <strain evidence="8">UAMH 139</strain>
    </source>
</reference>
<dbReference type="GO" id="GO:0044027">
    <property type="term" value="P:negative regulation of gene expression via chromosomal CpG island methylation"/>
    <property type="evidence" value="ECO:0007669"/>
    <property type="project" value="TreeGrafter"/>
</dbReference>
<dbReference type="PANTHER" id="PTHR10629:SF52">
    <property type="entry name" value="DNA (CYTOSINE-5)-METHYLTRANSFERASE 1"/>
    <property type="match status" value="1"/>
</dbReference>
<evidence type="ECO:0000313" key="8">
    <source>
        <dbReference type="Proteomes" id="UP000053573"/>
    </source>
</evidence>
<comment type="similarity">
    <text evidence="5">Belongs to the class I-like SAM-binding methyltransferase superfamily. C5-methyltransferase family.</text>
</comment>
<feature type="region of interest" description="Disordered" evidence="6">
    <location>
        <begin position="491"/>
        <end position="512"/>
    </location>
</feature>
<keyword evidence="2 5" id="KW-0489">Methyltransferase</keyword>
<keyword evidence="4 5" id="KW-0949">S-adenosyl-L-methionine</keyword>
<feature type="compositionally biased region" description="Pro residues" evidence="6">
    <location>
        <begin position="494"/>
        <end position="505"/>
    </location>
</feature>
<evidence type="ECO:0000256" key="2">
    <source>
        <dbReference type="ARBA" id="ARBA00022603"/>
    </source>
</evidence>
<dbReference type="EMBL" id="LDEV01001118">
    <property type="protein sequence ID" value="KLJ12191.1"/>
    <property type="molecule type" value="Genomic_DNA"/>
</dbReference>
<accession>A0A0H1BSR8</accession>
<dbReference type="InterPro" id="IPR050390">
    <property type="entry name" value="C5-Methyltransferase"/>
</dbReference>
<dbReference type="AlphaFoldDB" id="A0A0H1BSR8"/>
<proteinExistence type="inferred from homology"/>
<evidence type="ECO:0000256" key="6">
    <source>
        <dbReference type="SAM" id="MobiDB-lite"/>
    </source>
</evidence>
<dbReference type="GO" id="GO:0003677">
    <property type="term" value="F:DNA binding"/>
    <property type="evidence" value="ECO:0007669"/>
    <property type="project" value="TreeGrafter"/>
</dbReference>
<evidence type="ECO:0000256" key="3">
    <source>
        <dbReference type="ARBA" id="ARBA00022679"/>
    </source>
</evidence>
<dbReference type="OrthoDB" id="414133at2759"/>
<dbReference type="PANTHER" id="PTHR10629">
    <property type="entry name" value="CYTOSINE-SPECIFIC METHYLTRANSFERASE"/>
    <property type="match status" value="1"/>
</dbReference>
<evidence type="ECO:0000256" key="5">
    <source>
        <dbReference type="PROSITE-ProRule" id="PRU01016"/>
    </source>
</evidence>
<sequence length="664" mass="73093">MVQIPPGREPPPLSALTPRSRRRRRQQIHESHHTRLNRPPPIVLDESDSSDTAAGDEDEDGELDFTARYNEDDFVDDEQLPQILSNLTANIAPCASHAAPLEVKEIIPEFVSDGKTYKSGKSVELRDGTFLRILEVVRGMGGEISLRGWRLQRQDSMDGLMPERINELCWIVNISAEEAAAGITTQVDEVGLHEVNGLRIIRFTNKPYPMLHGDNGGFATEGERRREGILFCRAKYIRVWATTVSASTSASTSARKPRMEEQAIQFLRPHEADSGYSIDADTLRFGWRGETRTGGSYVGEEITPTIIDLSTNAPTILGGTSKTVRQYSFGDGFCGAGGVSRGALQAGLRVNWGFDHSVSAMDSFRLNFETAIGYTSDVADFLANSPAEIIVDILHFSPPCQTFSPAKTIAAATDDDNEACIFCARELLERTKPRVVTMEETAGLQQRHEEFLFATINAFAELGYSCRWKLLRCQDYGVPQSRQRLVILASGPGEPLPPFPKPTHGPPDTSNTQANNNIPILPRHRTIHDAISTIPPNHPDHDIPYARRRPIARPPYDPHTQAKTITCNGGENYHPSGMRAFTYREFASLQTFPLEHRFCGKSVKRQIGNAVPPVLGRAIFLEVRRALEGVDGVDGAEGKGRGKVGGGGGGGFVDVDVKEVVEIM</sequence>
<dbReference type="PROSITE" id="PS00095">
    <property type="entry name" value="C5_MTASE_2"/>
    <property type="match status" value="1"/>
</dbReference>
<dbReference type="InterPro" id="IPR029063">
    <property type="entry name" value="SAM-dependent_MTases_sf"/>
</dbReference>
<gene>
    <name evidence="7" type="ORF">EMPG_12741</name>
</gene>
<dbReference type="PRINTS" id="PR00105">
    <property type="entry name" value="C5METTRFRASE"/>
</dbReference>
<evidence type="ECO:0000313" key="7">
    <source>
        <dbReference type="EMBL" id="KLJ12191.1"/>
    </source>
</evidence>
<dbReference type="PROSITE" id="PS51679">
    <property type="entry name" value="SAM_MT_C5"/>
    <property type="match status" value="1"/>
</dbReference>
<feature type="region of interest" description="Disordered" evidence="6">
    <location>
        <begin position="1"/>
        <end position="60"/>
    </location>
</feature>